<dbReference type="InterPro" id="IPR000160">
    <property type="entry name" value="GGDEF_dom"/>
</dbReference>
<dbReference type="InterPro" id="IPR003018">
    <property type="entry name" value="GAF"/>
</dbReference>
<evidence type="ECO:0000313" key="3">
    <source>
        <dbReference type="EMBL" id="SNT02386.1"/>
    </source>
</evidence>
<dbReference type="AlphaFoldDB" id="A0A239J8Q3"/>
<proteinExistence type="predicted"/>
<dbReference type="InterPro" id="IPR050469">
    <property type="entry name" value="Diguanylate_Cyclase"/>
</dbReference>
<dbReference type="GO" id="GO:0005886">
    <property type="term" value="C:plasma membrane"/>
    <property type="evidence" value="ECO:0007669"/>
    <property type="project" value="TreeGrafter"/>
</dbReference>
<keyword evidence="1" id="KW-0472">Membrane</keyword>
<dbReference type="PANTHER" id="PTHR45138:SF9">
    <property type="entry name" value="DIGUANYLATE CYCLASE DGCM-RELATED"/>
    <property type="match status" value="1"/>
</dbReference>
<dbReference type="InterPro" id="IPR029016">
    <property type="entry name" value="GAF-like_dom_sf"/>
</dbReference>
<dbReference type="OrthoDB" id="9805474at2"/>
<dbReference type="RefSeq" id="WP_089284903.1">
    <property type="nucleotide sequence ID" value="NZ_FZOJ01000034.1"/>
</dbReference>
<dbReference type="CDD" id="cd01949">
    <property type="entry name" value="GGDEF"/>
    <property type="match status" value="1"/>
</dbReference>
<dbReference type="NCBIfam" id="TIGR00254">
    <property type="entry name" value="GGDEF"/>
    <property type="match status" value="1"/>
</dbReference>
<dbReference type="SMART" id="SM00267">
    <property type="entry name" value="GGDEF"/>
    <property type="match status" value="1"/>
</dbReference>
<reference evidence="3 4" key="1">
    <citation type="submission" date="2017-06" db="EMBL/GenBank/DDBJ databases">
        <authorList>
            <person name="Kim H.J."/>
            <person name="Triplett B.A."/>
        </authorList>
    </citation>
    <scope>NUCLEOTIDE SEQUENCE [LARGE SCALE GENOMIC DNA]</scope>
    <source>
        <strain evidence="3 4">SCA</strain>
    </source>
</reference>
<dbReference type="SUPFAM" id="SSF55781">
    <property type="entry name" value="GAF domain-like"/>
    <property type="match status" value="2"/>
</dbReference>
<evidence type="ECO:0000259" key="2">
    <source>
        <dbReference type="PROSITE" id="PS50887"/>
    </source>
</evidence>
<dbReference type="EMBL" id="FZOJ01000034">
    <property type="protein sequence ID" value="SNT02386.1"/>
    <property type="molecule type" value="Genomic_DNA"/>
</dbReference>
<dbReference type="GO" id="GO:0043709">
    <property type="term" value="P:cell adhesion involved in single-species biofilm formation"/>
    <property type="evidence" value="ECO:0007669"/>
    <property type="project" value="TreeGrafter"/>
</dbReference>
<protein>
    <submittedName>
        <fullName evidence="3">Diguanylate cyclase (GGDEF) domain-containing protein</fullName>
    </submittedName>
</protein>
<dbReference type="Gene3D" id="3.30.450.40">
    <property type="match status" value="2"/>
</dbReference>
<feature type="transmembrane region" description="Helical" evidence="1">
    <location>
        <begin position="12"/>
        <end position="30"/>
    </location>
</feature>
<dbReference type="Gene3D" id="3.30.70.270">
    <property type="match status" value="1"/>
</dbReference>
<evidence type="ECO:0000313" key="4">
    <source>
        <dbReference type="Proteomes" id="UP000198304"/>
    </source>
</evidence>
<dbReference type="InterPro" id="IPR029787">
    <property type="entry name" value="Nucleotide_cyclase"/>
</dbReference>
<evidence type="ECO:0000256" key="1">
    <source>
        <dbReference type="SAM" id="Phobius"/>
    </source>
</evidence>
<keyword evidence="4" id="KW-1185">Reference proteome</keyword>
<dbReference type="SMART" id="SM00065">
    <property type="entry name" value="GAF"/>
    <property type="match status" value="2"/>
</dbReference>
<organism evidence="3 4">
    <name type="scientific">Anaerovirgula multivorans</name>
    <dbReference type="NCBI Taxonomy" id="312168"/>
    <lineage>
        <taxon>Bacteria</taxon>
        <taxon>Bacillati</taxon>
        <taxon>Bacillota</taxon>
        <taxon>Clostridia</taxon>
        <taxon>Peptostreptococcales</taxon>
        <taxon>Natronincolaceae</taxon>
        <taxon>Anaerovirgula</taxon>
    </lineage>
</organism>
<dbReference type="PROSITE" id="PS50887">
    <property type="entry name" value="GGDEF"/>
    <property type="match status" value="1"/>
</dbReference>
<keyword evidence="1" id="KW-1133">Transmembrane helix</keyword>
<name>A0A239J8Q3_9FIRM</name>
<dbReference type="GO" id="GO:1902201">
    <property type="term" value="P:negative regulation of bacterial-type flagellum-dependent cell motility"/>
    <property type="evidence" value="ECO:0007669"/>
    <property type="project" value="TreeGrafter"/>
</dbReference>
<accession>A0A239J8Q3</accession>
<dbReference type="GO" id="GO:0052621">
    <property type="term" value="F:diguanylate cyclase activity"/>
    <property type="evidence" value="ECO:0007669"/>
    <property type="project" value="TreeGrafter"/>
</dbReference>
<dbReference type="PANTHER" id="PTHR45138">
    <property type="entry name" value="REGULATORY COMPONENTS OF SENSORY TRANSDUCTION SYSTEM"/>
    <property type="match status" value="1"/>
</dbReference>
<dbReference type="SUPFAM" id="SSF55073">
    <property type="entry name" value="Nucleotide cyclase"/>
    <property type="match status" value="1"/>
</dbReference>
<keyword evidence="1" id="KW-0812">Transmembrane</keyword>
<dbReference type="InterPro" id="IPR043128">
    <property type="entry name" value="Rev_trsase/Diguanyl_cyclase"/>
</dbReference>
<feature type="transmembrane region" description="Helical" evidence="1">
    <location>
        <begin position="42"/>
        <end position="63"/>
    </location>
</feature>
<dbReference type="Proteomes" id="UP000198304">
    <property type="component" value="Unassembled WGS sequence"/>
</dbReference>
<gene>
    <name evidence="3" type="ORF">SAMN05446037_103410</name>
</gene>
<feature type="domain" description="GGDEF" evidence="2">
    <location>
        <begin position="455"/>
        <end position="636"/>
    </location>
</feature>
<sequence length="639" mass="72676">MRRVSLILKLYLNFMLFTILIPILCIILVWQKKMPSFETWSSSSIVLFIMLIGLLTIIPVIYVRNKMIKVYQGMEDIKSNSLAINEGKRIYDSKSASFTSFLNSIEDLNSQVRVLQFENRILYDTALAIHTSASLGELLDIIMARLTTHMKADFGLIFLLDGDELKLRAQCGIPEQRIEKRSFRIGEGLVGWVAHKGEGILSPNVETDYRYVHCVANTKSQITIPVKIYERILGVLVLGSQKSAHLNEADFKLLKTISGEIGLAINNAKLTEILKKENEYNHILFEMTKEITSSVDLKEVAEIGVKAITGVVEAESCTVAVYDKKNHALNVIASYGEIGETKETLQFEGTIRQAFHKKHPAGQEIDSGYLYSVPLLSENDCIGVLHMQTNDILSKDIFELITSVATPLSNALENSILYKSVENLAITDGLTGVYNHRYFQEILDQKIRYAEKYNQDLSLVMLDIDNFKQYNNRYGHPVADVVLKQISEILKNNLREQDIISRYGGDEFTIILPDTTSQEAYIIMERVRDLISTHKFYMQNNKENDDSEDIIKEVDKNKEVYKKHNLVQRNILKWFSDKGLYNKLNFLSNSFKITISVGISSLTDVNFDKTELIKYADQAALLSKQNGKNKVTSWIPDTE</sequence>
<dbReference type="Pfam" id="PF13185">
    <property type="entry name" value="GAF_2"/>
    <property type="match status" value="1"/>
</dbReference>
<dbReference type="Pfam" id="PF00990">
    <property type="entry name" value="GGDEF"/>
    <property type="match status" value="1"/>
</dbReference>